<keyword evidence="2" id="KW-1185">Reference proteome</keyword>
<dbReference type="Proteomes" id="UP000076632">
    <property type="component" value="Unassembled WGS sequence"/>
</dbReference>
<accession>A0A165IM50</accession>
<dbReference type="RefSeq" id="XP_018190649.1">
    <property type="nucleotide sequence ID" value="XM_018335606.1"/>
</dbReference>
<organism evidence="1 2">
    <name type="scientific">Xylona heveae (strain CBS 132557 / TC161)</name>
    <dbReference type="NCBI Taxonomy" id="1328760"/>
    <lineage>
        <taxon>Eukaryota</taxon>
        <taxon>Fungi</taxon>
        <taxon>Dikarya</taxon>
        <taxon>Ascomycota</taxon>
        <taxon>Pezizomycotina</taxon>
        <taxon>Xylonomycetes</taxon>
        <taxon>Xylonales</taxon>
        <taxon>Xylonaceae</taxon>
        <taxon>Xylona</taxon>
    </lineage>
</organism>
<protein>
    <submittedName>
        <fullName evidence="1">Uncharacterized protein</fullName>
    </submittedName>
</protein>
<dbReference type="GO" id="GO:0003676">
    <property type="term" value="F:nucleic acid binding"/>
    <property type="evidence" value="ECO:0007669"/>
    <property type="project" value="InterPro"/>
</dbReference>
<proteinExistence type="predicted"/>
<evidence type="ECO:0000313" key="2">
    <source>
        <dbReference type="Proteomes" id="UP000076632"/>
    </source>
</evidence>
<dbReference type="InParanoid" id="A0A165IM50"/>
<gene>
    <name evidence="1" type="ORF">L228DRAFT_274586</name>
</gene>
<sequence>MEECKPSTIQVLIPGLAKALEHQIRTVQLIVSQLRARFLQTRNPAWSTFVPDIAISINTRLIRIHGFTPTQLMLGYQPTLDRTLQPATQSTNGSPSQGDALHLACLHQDTQWELQELAAMGYMDHTSCMARIKNPIWSKPQVVIWS</sequence>
<evidence type="ECO:0000313" key="1">
    <source>
        <dbReference type="EMBL" id="KZF25094.1"/>
    </source>
</evidence>
<dbReference type="Gene3D" id="3.30.420.10">
    <property type="entry name" value="Ribonuclease H-like superfamily/Ribonuclease H"/>
    <property type="match status" value="1"/>
</dbReference>
<name>A0A165IM50_XYLHT</name>
<dbReference type="InterPro" id="IPR036397">
    <property type="entry name" value="RNaseH_sf"/>
</dbReference>
<dbReference type="GeneID" id="28900743"/>
<dbReference type="AlphaFoldDB" id="A0A165IM50"/>
<reference evidence="1 2" key="1">
    <citation type="journal article" date="2016" name="Fungal Biol.">
        <title>The genome of Xylona heveae provides a window into fungal endophytism.</title>
        <authorList>
            <person name="Gazis R."/>
            <person name="Kuo A."/>
            <person name="Riley R."/>
            <person name="LaButti K."/>
            <person name="Lipzen A."/>
            <person name="Lin J."/>
            <person name="Amirebrahimi M."/>
            <person name="Hesse C.N."/>
            <person name="Spatafora J.W."/>
            <person name="Henrissat B."/>
            <person name="Hainaut M."/>
            <person name="Grigoriev I.V."/>
            <person name="Hibbett D.S."/>
        </authorList>
    </citation>
    <scope>NUCLEOTIDE SEQUENCE [LARGE SCALE GENOMIC DNA]</scope>
    <source>
        <strain evidence="1 2">TC161</strain>
    </source>
</reference>
<dbReference type="EMBL" id="KV407455">
    <property type="protein sequence ID" value="KZF25094.1"/>
    <property type="molecule type" value="Genomic_DNA"/>
</dbReference>
<dbReference type="OrthoDB" id="5426892at2759"/>